<keyword evidence="4" id="KW-0862">Zinc</keyword>
<dbReference type="Gene3D" id="2.60.40.10">
    <property type="entry name" value="Immunoglobulins"/>
    <property type="match status" value="1"/>
</dbReference>
<dbReference type="PROSITE" id="PS51745">
    <property type="entry name" value="PB1"/>
    <property type="match status" value="1"/>
</dbReference>
<dbReference type="Gene3D" id="1.10.8.10">
    <property type="entry name" value="DNA helicase RuvA subunit, C-terminal domain"/>
    <property type="match status" value="2"/>
</dbReference>
<evidence type="ECO:0000256" key="3">
    <source>
        <dbReference type="ARBA" id="ARBA00022771"/>
    </source>
</evidence>
<evidence type="ECO:0000259" key="8">
    <source>
        <dbReference type="PROSITE" id="PS50030"/>
    </source>
</evidence>
<dbReference type="Pfam" id="PF24932">
    <property type="entry name" value="UBA_NBR1_C"/>
    <property type="match status" value="2"/>
</dbReference>
<feature type="region of interest" description="Disordered" evidence="7">
    <location>
        <begin position="107"/>
        <end position="155"/>
    </location>
</feature>
<dbReference type="PROSITE" id="PS50135">
    <property type="entry name" value="ZF_ZZ_2"/>
    <property type="match status" value="1"/>
</dbReference>
<dbReference type="InterPro" id="IPR000270">
    <property type="entry name" value="PB1_dom"/>
</dbReference>
<dbReference type="CDD" id="cd14947">
    <property type="entry name" value="NBR1_like"/>
    <property type="match status" value="1"/>
</dbReference>
<dbReference type="PROSITE" id="PS50030">
    <property type="entry name" value="UBA"/>
    <property type="match status" value="1"/>
</dbReference>
<dbReference type="Gene3D" id="3.30.60.90">
    <property type="match status" value="1"/>
</dbReference>
<dbReference type="EMBL" id="OZ019906">
    <property type="protein sequence ID" value="CAK9205062.1"/>
    <property type="molecule type" value="Genomic_DNA"/>
</dbReference>
<accession>A0ABP0TUT4</accession>
<dbReference type="PANTHER" id="PTHR20930:SF0">
    <property type="entry name" value="PROTEIN ILRUN"/>
    <property type="match status" value="1"/>
</dbReference>
<dbReference type="InterPro" id="IPR013783">
    <property type="entry name" value="Ig-like_fold"/>
</dbReference>
<dbReference type="InterPro" id="IPR009060">
    <property type="entry name" value="UBA-like_sf"/>
</dbReference>
<sequence length="713" mass="78096">MATFVLKIKYADTLRRITVQASPSSNGPDLSYVQLEDIIRQTFKLPPASEIAITYTDMENDVVTMTGDQDLQDACVHQGLNPLRLQVTVVGPAATTIDYTTTPFAAPRFGHHHHHHHHGPHPGAGGPHGGLPHGRQGRHQGGRPQQNPLLPPPPIFKSWLDSTVKLSQDTAKQTADHVAQVLQACEPLIKNAPKQVMSEVLESITKAIAAMPNGGGNNRDDLVTHPFATAPSLFSQGCSINTVFGQPCLAPPGVTAPSPIEEQTSSAKAPKEIGAATTGTPSAITAPEDQLVLHNGVQCDICNMSPIVGPRYKSQKQHDYDLCQACFQEHGRAEDYDRIDRPLFRPRHLHPPMFEARSMGSVLGSGGKLDARFVQDVTIFDGTELAPGTQFTKIWRLRNSGSIAWPPQTQLVHVGGDELGSVYAVTLELPEHGLAPDGEIEVSVDLVAPERPGRYVSHWRLVAPAGPKYGHRVWVLIQVLKQQKSFCFRKKALSQNCHLYGEVDDGASIIPDTVSIVVPSISEEDLVVLDASPIAVQPQEVAEKIEFLVKSQESPAPVNVESQTDDPGKDQDEAQDVDMESSELGNFSMVDMPLPSTENGFEGLSNERERLKAAAEIDSVDAVLANLEAMGFTQKNLNLDLLKKNNNDMQRTLDDLVSALEWDPMLEELEEMGFYDTEMNRRLMFKNKGSVKRVVKELVQMYKDPSISGKEQV</sequence>
<feature type="compositionally biased region" description="Basic residues" evidence="7">
    <location>
        <begin position="109"/>
        <end position="120"/>
    </location>
</feature>
<feature type="region of interest" description="Disordered" evidence="7">
    <location>
        <begin position="553"/>
        <end position="579"/>
    </location>
</feature>
<dbReference type="PANTHER" id="PTHR20930">
    <property type="entry name" value="OVARIAN CARCINOMA ANTIGEN CA125-RELATED"/>
    <property type="match status" value="1"/>
</dbReference>
<evidence type="ECO:0000259" key="9">
    <source>
        <dbReference type="PROSITE" id="PS50135"/>
    </source>
</evidence>
<dbReference type="Pfam" id="PF00569">
    <property type="entry name" value="ZZ"/>
    <property type="match status" value="1"/>
</dbReference>
<evidence type="ECO:0000256" key="1">
    <source>
        <dbReference type="ARBA" id="ARBA00004419"/>
    </source>
</evidence>
<feature type="domain" description="UBA" evidence="8">
    <location>
        <begin position="616"/>
        <end position="659"/>
    </location>
</feature>
<dbReference type="InterPro" id="IPR043145">
    <property type="entry name" value="Znf_ZZ_sf"/>
</dbReference>
<dbReference type="SMART" id="SM00291">
    <property type="entry name" value="ZnF_ZZ"/>
    <property type="match status" value="1"/>
</dbReference>
<keyword evidence="12" id="KW-1185">Reference proteome</keyword>
<dbReference type="SUPFAM" id="SSF57850">
    <property type="entry name" value="RING/U-box"/>
    <property type="match status" value="1"/>
</dbReference>
<dbReference type="SUPFAM" id="SSF46934">
    <property type="entry name" value="UBA-like"/>
    <property type="match status" value="2"/>
</dbReference>
<reference evidence="11" key="1">
    <citation type="submission" date="2024-02" db="EMBL/GenBank/DDBJ databases">
        <authorList>
            <consortium name="ELIXIR-Norway"/>
            <consortium name="Elixir Norway"/>
        </authorList>
    </citation>
    <scope>NUCLEOTIDE SEQUENCE</scope>
</reference>
<name>A0ABP0TUT4_9BRYO</name>
<gene>
    <name evidence="11" type="ORF">CSSPTR1EN2_LOCUS7698</name>
</gene>
<organism evidence="11 12">
    <name type="scientific">Sphagnum troendelagicum</name>
    <dbReference type="NCBI Taxonomy" id="128251"/>
    <lineage>
        <taxon>Eukaryota</taxon>
        <taxon>Viridiplantae</taxon>
        <taxon>Streptophyta</taxon>
        <taxon>Embryophyta</taxon>
        <taxon>Bryophyta</taxon>
        <taxon>Sphagnophytina</taxon>
        <taxon>Sphagnopsida</taxon>
        <taxon>Sphagnales</taxon>
        <taxon>Sphagnaceae</taxon>
        <taxon>Sphagnum</taxon>
    </lineage>
</organism>
<feature type="domain" description="ZZ-type" evidence="9">
    <location>
        <begin position="294"/>
        <end position="344"/>
    </location>
</feature>
<feature type="compositionally biased region" description="Gly residues" evidence="7">
    <location>
        <begin position="122"/>
        <end position="132"/>
    </location>
</feature>
<dbReference type="CDD" id="cd14319">
    <property type="entry name" value="UBA_NBR1"/>
    <property type="match status" value="2"/>
</dbReference>
<dbReference type="InterPro" id="IPR000433">
    <property type="entry name" value="Znf_ZZ"/>
</dbReference>
<keyword evidence="2" id="KW-0479">Metal-binding</keyword>
<dbReference type="Proteomes" id="UP001497512">
    <property type="component" value="Chromosome 14"/>
</dbReference>
<evidence type="ECO:0000256" key="5">
    <source>
        <dbReference type="ARBA" id="ARBA00023329"/>
    </source>
</evidence>
<dbReference type="Pfam" id="PF00564">
    <property type="entry name" value="PB1"/>
    <property type="match status" value="1"/>
</dbReference>
<dbReference type="InterPro" id="IPR015940">
    <property type="entry name" value="UBA"/>
</dbReference>
<dbReference type="InterPro" id="IPR056893">
    <property type="entry name" value="UBA_Nbr1_C"/>
</dbReference>
<evidence type="ECO:0000259" key="10">
    <source>
        <dbReference type="PROSITE" id="PS51745"/>
    </source>
</evidence>
<dbReference type="Gene3D" id="3.10.20.90">
    <property type="entry name" value="Phosphatidylinositol 3-kinase Catalytic Subunit, Chain A, domain 1"/>
    <property type="match status" value="1"/>
</dbReference>
<dbReference type="InterPro" id="IPR053793">
    <property type="entry name" value="PB1-like"/>
</dbReference>
<evidence type="ECO:0000256" key="7">
    <source>
        <dbReference type="SAM" id="MobiDB-lite"/>
    </source>
</evidence>
<proteinExistence type="predicted"/>
<dbReference type="SUPFAM" id="SSF54277">
    <property type="entry name" value="CAD &amp; PB1 domains"/>
    <property type="match status" value="1"/>
</dbReference>
<dbReference type="SMART" id="SM00666">
    <property type="entry name" value="PB1"/>
    <property type="match status" value="1"/>
</dbReference>
<feature type="domain" description="PB1" evidence="10">
    <location>
        <begin position="3"/>
        <end position="90"/>
    </location>
</feature>
<keyword evidence="3 6" id="KW-0863">Zinc-finger</keyword>
<evidence type="ECO:0000313" key="12">
    <source>
        <dbReference type="Proteomes" id="UP001497512"/>
    </source>
</evidence>
<evidence type="ECO:0000256" key="2">
    <source>
        <dbReference type="ARBA" id="ARBA00022723"/>
    </source>
</evidence>
<evidence type="ECO:0000256" key="6">
    <source>
        <dbReference type="PROSITE-ProRule" id="PRU00228"/>
    </source>
</evidence>
<keyword evidence="5" id="KW-0968">Cytoplasmic vesicle</keyword>
<dbReference type="PROSITE" id="PS01357">
    <property type="entry name" value="ZF_ZZ_1"/>
    <property type="match status" value="1"/>
</dbReference>
<protein>
    <submittedName>
        <fullName evidence="11">Uncharacterized protein</fullName>
    </submittedName>
</protein>
<dbReference type="InterPro" id="IPR032350">
    <property type="entry name" value="Nbr1_FW"/>
</dbReference>
<dbReference type="Pfam" id="PF16158">
    <property type="entry name" value="N_BRCA1_IG"/>
    <property type="match status" value="1"/>
</dbReference>
<evidence type="ECO:0000313" key="11">
    <source>
        <dbReference type="EMBL" id="CAK9205062.1"/>
    </source>
</evidence>
<comment type="subcellular location">
    <subcellularLocation>
        <location evidence="1">Cytoplasmic vesicle</location>
        <location evidence="1">Autophagosome</location>
    </subcellularLocation>
</comment>
<evidence type="ECO:0000256" key="4">
    <source>
        <dbReference type="ARBA" id="ARBA00022833"/>
    </source>
</evidence>